<accession>V6SRR7</accession>
<reference evidence="1 2" key="1">
    <citation type="submission" date="2013-08" db="EMBL/GenBank/DDBJ databases">
        <title>Flavobacterium limnosediminis JC2902 genome sequencing.</title>
        <authorList>
            <person name="Lee K."/>
            <person name="Yi H."/>
            <person name="Park S."/>
            <person name="Chun J."/>
        </authorList>
    </citation>
    <scope>NUCLEOTIDE SEQUENCE [LARGE SCALE GENOMIC DNA]</scope>
    <source>
        <strain evidence="1 2">JC2902</strain>
    </source>
</reference>
<keyword evidence="2" id="KW-1185">Reference proteome</keyword>
<name>V6SRR7_9FLAO</name>
<evidence type="ECO:0000313" key="1">
    <source>
        <dbReference type="EMBL" id="ESU27115.1"/>
    </source>
</evidence>
<comment type="caution">
    <text evidence="1">The sequence shown here is derived from an EMBL/GenBank/DDBJ whole genome shotgun (WGS) entry which is preliminary data.</text>
</comment>
<organism evidence="1 2">
    <name type="scientific">Flavobacterium limnosediminis JC2902</name>
    <dbReference type="NCBI Taxonomy" id="1341181"/>
    <lineage>
        <taxon>Bacteria</taxon>
        <taxon>Pseudomonadati</taxon>
        <taxon>Bacteroidota</taxon>
        <taxon>Flavobacteriia</taxon>
        <taxon>Flavobacteriales</taxon>
        <taxon>Flavobacteriaceae</taxon>
        <taxon>Flavobacterium</taxon>
    </lineage>
</organism>
<dbReference type="Proteomes" id="UP000018004">
    <property type="component" value="Unassembled WGS sequence"/>
</dbReference>
<evidence type="ECO:0000313" key="2">
    <source>
        <dbReference type="Proteomes" id="UP000018004"/>
    </source>
</evidence>
<protein>
    <submittedName>
        <fullName evidence="1">Uncharacterized protein</fullName>
    </submittedName>
</protein>
<proteinExistence type="predicted"/>
<dbReference type="EMBL" id="AVGG01000013">
    <property type="protein sequence ID" value="ESU27115.1"/>
    <property type="molecule type" value="Genomic_DNA"/>
</dbReference>
<sequence length="39" mass="4563">MSILAIVLQLPQQKILYFCLFFNELATCNVKFCNTFHNP</sequence>
<dbReference type="AlphaFoldDB" id="V6SRR7"/>
<gene>
    <name evidence="1" type="ORF">FLJC2902T_22230</name>
</gene>